<keyword evidence="1" id="KW-0812">Transmembrane</keyword>
<evidence type="ECO:0008006" key="4">
    <source>
        <dbReference type="Google" id="ProtNLM"/>
    </source>
</evidence>
<feature type="transmembrane region" description="Helical" evidence="1">
    <location>
        <begin position="123"/>
        <end position="141"/>
    </location>
</feature>
<accession>A0A1H9RIM2</accession>
<gene>
    <name evidence="2" type="ORF">SAMN04489841_4411</name>
</gene>
<dbReference type="EMBL" id="FOFD01000007">
    <property type="protein sequence ID" value="SER72385.1"/>
    <property type="molecule type" value="Genomic_DNA"/>
</dbReference>
<dbReference type="RefSeq" id="WP_090621863.1">
    <property type="nucleotide sequence ID" value="NZ_FOFD01000007.1"/>
</dbReference>
<keyword evidence="3" id="KW-1185">Reference proteome</keyword>
<dbReference type="STRING" id="1186196.SAMN04489841_4411"/>
<sequence>MTTALFSTSETVLRAITVLASGYVVLSSAEYLAARDRLQDDDILSWKVSKQRPVFSYPFVSHVSDAIFPYPRFLGLLASRLLLGAFAGILALSGTQSPILLAGIVATTFAISFRHPYGLEGGFQMSFIVFSALFIASLFPEGSIERDLAILFIAAQAILSYLVAGVSKASSDIWRDGGALTGIFGTSIYGHQWVYERLQDYPQLGTVGCWATIAFECLFPSVLLAPSEYVFAFLLLGFSFHVGAAIFMGLNGFILPFVATYPAIIYANRFVGVLS</sequence>
<feature type="transmembrane region" description="Helical" evidence="1">
    <location>
        <begin position="231"/>
        <end position="259"/>
    </location>
</feature>
<evidence type="ECO:0000313" key="2">
    <source>
        <dbReference type="EMBL" id="SER72385.1"/>
    </source>
</evidence>
<keyword evidence="1" id="KW-1133">Transmembrane helix</keyword>
<feature type="transmembrane region" description="Helical" evidence="1">
    <location>
        <begin position="12"/>
        <end position="34"/>
    </location>
</feature>
<reference evidence="3" key="1">
    <citation type="submission" date="2016-10" db="EMBL/GenBank/DDBJ databases">
        <authorList>
            <person name="Varghese N."/>
            <person name="Submissions S."/>
        </authorList>
    </citation>
    <scope>NUCLEOTIDE SEQUENCE [LARGE SCALE GENOMIC DNA]</scope>
    <source>
        <strain evidence="3">DSM 25055</strain>
    </source>
</reference>
<evidence type="ECO:0000313" key="3">
    <source>
        <dbReference type="Proteomes" id="UP000199114"/>
    </source>
</evidence>
<dbReference type="OrthoDB" id="350333at2157"/>
<dbReference type="Proteomes" id="UP000199114">
    <property type="component" value="Unassembled WGS sequence"/>
</dbReference>
<evidence type="ECO:0000256" key="1">
    <source>
        <dbReference type="SAM" id="Phobius"/>
    </source>
</evidence>
<protein>
    <recommendedName>
        <fullName evidence="4">HTTM domain-containing protein</fullName>
    </recommendedName>
</protein>
<feature type="transmembrane region" description="Helical" evidence="1">
    <location>
        <begin position="148"/>
        <end position="166"/>
    </location>
</feature>
<dbReference type="AlphaFoldDB" id="A0A1H9RIM2"/>
<name>A0A1H9RIM2_9EURY</name>
<organism evidence="2 3">
    <name type="scientific">Natrinema salaciae</name>
    <dbReference type="NCBI Taxonomy" id="1186196"/>
    <lineage>
        <taxon>Archaea</taxon>
        <taxon>Methanobacteriati</taxon>
        <taxon>Methanobacteriota</taxon>
        <taxon>Stenosarchaea group</taxon>
        <taxon>Halobacteria</taxon>
        <taxon>Halobacteriales</taxon>
        <taxon>Natrialbaceae</taxon>
        <taxon>Natrinema</taxon>
    </lineage>
</organism>
<proteinExistence type="predicted"/>
<keyword evidence="1" id="KW-0472">Membrane</keyword>